<evidence type="ECO:0000313" key="2">
    <source>
        <dbReference type="EMBL" id="OCT15362.1"/>
    </source>
</evidence>
<dbReference type="Gene3D" id="3.90.1200.10">
    <property type="match status" value="1"/>
</dbReference>
<name>A0A1C1A470_9BACL</name>
<comment type="caution">
    <text evidence="2">The sequence shown here is derived from an EMBL/GenBank/DDBJ whole genome shotgun (WGS) entry which is preliminary data.</text>
</comment>
<dbReference type="AlphaFoldDB" id="A0A1C1A470"/>
<dbReference type="Proteomes" id="UP000093309">
    <property type="component" value="Unassembled WGS sequence"/>
</dbReference>
<dbReference type="SUPFAM" id="SSF56112">
    <property type="entry name" value="Protein kinase-like (PK-like)"/>
    <property type="match status" value="1"/>
</dbReference>
<organism evidence="2 3">
    <name type="scientific">Paenibacillus pectinilyticus</name>
    <dbReference type="NCBI Taxonomy" id="512399"/>
    <lineage>
        <taxon>Bacteria</taxon>
        <taxon>Bacillati</taxon>
        <taxon>Bacillota</taxon>
        <taxon>Bacilli</taxon>
        <taxon>Bacillales</taxon>
        <taxon>Paenibacillaceae</taxon>
        <taxon>Paenibacillus</taxon>
    </lineage>
</organism>
<protein>
    <recommendedName>
        <fullName evidence="1">Aminoglycoside phosphotransferase domain-containing protein</fullName>
    </recommendedName>
</protein>
<accession>A0A1C1A470</accession>
<evidence type="ECO:0000259" key="1">
    <source>
        <dbReference type="Pfam" id="PF01636"/>
    </source>
</evidence>
<dbReference type="STRING" id="512399.A8709_14855"/>
<dbReference type="Gene3D" id="3.30.200.150">
    <property type="match status" value="1"/>
</dbReference>
<feature type="domain" description="Aminoglycoside phosphotransferase" evidence="1">
    <location>
        <begin position="23"/>
        <end position="228"/>
    </location>
</feature>
<gene>
    <name evidence="2" type="ORF">A8709_14855</name>
</gene>
<proteinExistence type="predicted"/>
<dbReference type="OrthoDB" id="334783at2"/>
<dbReference type="EMBL" id="LYPC01000014">
    <property type="protein sequence ID" value="OCT15362.1"/>
    <property type="molecule type" value="Genomic_DNA"/>
</dbReference>
<dbReference type="InterPro" id="IPR002575">
    <property type="entry name" value="Aminoglycoside_PTrfase"/>
</dbReference>
<evidence type="ECO:0000313" key="3">
    <source>
        <dbReference type="Proteomes" id="UP000093309"/>
    </source>
</evidence>
<sequence length="278" mass="31879">MDTLHLLDIINEHKDTSFRLISKFNHGAQGAFFIEDQSGEAYVLKWSDHPSLLARLDDAASYTALLKRKGYPLPLYTHIGHALGGKYTIQEKLTGTTCNPDNLHKYLPQILELNELQKGEADQGTWPSMIVNAVIYGQSEFCSHEQLLQFSSTTAELLTILTSITAKFENKPYRTNDIVHFDFHHQNLLVDHDQISGVVDWQFPCAGDCTFDLLTLMLYSEPESATWIKLKKITEDQVGKEIISIYLSYLLLRQVGWCIQHWPEWLEHWFKVAKKVLA</sequence>
<reference evidence="3" key="1">
    <citation type="submission" date="2016-05" db="EMBL/GenBank/DDBJ databases">
        <title>Paenibacillus oryzae. sp. nov., isolated from the rice root.</title>
        <authorList>
            <person name="Zhang J."/>
            <person name="Zhang X."/>
        </authorList>
    </citation>
    <scope>NUCLEOTIDE SEQUENCE [LARGE SCALE GENOMIC DNA]</scope>
    <source>
        <strain evidence="3">KCTC13222</strain>
    </source>
</reference>
<dbReference type="InterPro" id="IPR011009">
    <property type="entry name" value="Kinase-like_dom_sf"/>
</dbReference>
<keyword evidence="3" id="KW-1185">Reference proteome</keyword>
<dbReference type="Pfam" id="PF01636">
    <property type="entry name" value="APH"/>
    <property type="match status" value="1"/>
</dbReference>
<dbReference type="RefSeq" id="WP_065852273.1">
    <property type="nucleotide sequence ID" value="NZ_LYPC01000014.1"/>
</dbReference>